<protein>
    <submittedName>
        <fullName evidence="1">Uncharacterized protein</fullName>
    </submittedName>
</protein>
<evidence type="ECO:0000313" key="1">
    <source>
        <dbReference type="EMBL" id="CAD8819337.1"/>
    </source>
</evidence>
<reference evidence="1" key="1">
    <citation type="submission" date="2021-01" db="EMBL/GenBank/DDBJ databases">
        <authorList>
            <person name="Corre E."/>
            <person name="Pelletier E."/>
            <person name="Niang G."/>
            <person name="Scheremetjew M."/>
            <person name="Finn R."/>
            <person name="Kale V."/>
            <person name="Holt S."/>
            <person name="Cochrane G."/>
            <person name="Meng A."/>
            <person name="Brown T."/>
            <person name="Cohen L."/>
        </authorList>
    </citation>
    <scope>NUCLEOTIDE SEQUENCE</scope>
    <source>
        <strain evidence="1">CCMP3278</strain>
    </source>
</reference>
<organism evidence="1">
    <name type="scientific">Timspurckia oligopyrenoides</name>
    <dbReference type="NCBI Taxonomy" id="708627"/>
    <lineage>
        <taxon>Eukaryota</taxon>
        <taxon>Rhodophyta</taxon>
        <taxon>Bangiophyceae</taxon>
        <taxon>Porphyridiales</taxon>
        <taxon>Porphyridiaceae</taxon>
        <taxon>Timspurckia</taxon>
    </lineage>
</organism>
<proteinExistence type="predicted"/>
<dbReference type="EMBL" id="HBFP01005258">
    <property type="protein sequence ID" value="CAD8819337.1"/>
    <property type="molecule type" value="Transcribed_RNA"/>
</dbReference>
<accession>A0A7S0ZEJ0</accession>
<sequence>MSAGLSFSTPLFVLKRAERIKSLPQRTTPTSAFLVVLFFIAPSFPCPPLPFPSVMLLLTSLQHHNPTLHGLFHLLLHQNTSYYTLIPKMTLQDAPNKYASSMIPSNCLINWMQPLLESVQMLITLSLSTSMD</sequence>
<dbReference type="AlphaFoldDB" id="A0A7S0ZEJ0"/>
<gene>
    <name evidence="1" type="ORF">TOLI1172_LOCUS3726</name>
</gene>
<name>A0A7S0ZEJ0_9RHOD</name>